<sequence length="237" mass="27596">MCTVIYIPSESGAYMCSVRDENPMRERAHFPKKITEKQAAFWAPIDPKGGGTWWTMNETGDLTILLNGAFHNHLPNTRSYRKSRGLIVIELSQEVNFKNAWENLDLNDIEPFTLVHKCTSQLIECRWNGTNKFWKEVAIDQPHIWSSATLYPLEIRRKRELLFYEFLKTPVSKALEIEPFLFKHAEPVNGFIMHRLETLRSLSVSILDIRKSSAEIYYHDLLSEKHQSNTISLKKTL</sequence>
<protein>
    <submittedName>
        <fullName evidence="1">NRDE family protein</fullName>
    </submittedName>
</protein>
<dbReference type="RefSeq" id="WP_144331085.1">
    <property type="nucleotide sequence ID" value="NZ_VLPL01000001.1"/>
</dbReference>
<dbReference type="Proteomes" id="UP000316008">
    <property type="component" value="Unassembled WGS sequence"/>
</dbReference>
<name>A0A556N695_9FLAO</name>
<dbReference type="OrthoDB" id="4380123at2"/>
<evidence type="ECO:0000313" key="2">
    <source>
        <dbReference type="Proteomes" id="UP000316008"/>
    </source>
</evidence>
<keyword evidence="2" id="KW-1185">Reference proteome</keyword>
<proteinExistence type="predicted"/>
<dbReference type="InterPro" id="IPR008551">
    <property type="entry name" value="TANGO2"/>
</dbReference>
<dbReference type="EMBL" id="VLPL01000001">
    <property type="protein sequence ID" value="TSJ47549.1"/>
    <property type="molecule type" value="Genomic_DNA"/>
</dbReference>
<gene>
    <name evidence="1" type="ORF">FO442_00025</name>
</gene>
<organism evidence="1 2">
    <name type="scientific">Fluviicola chungangensis</name>
    <dbReference type="NCBI Taxonomy" id="2597671"/>
    <lineage>
        <taxon>Bacteria</taxon>
        <taxon>Pseudomonadati</taxon>
        <taxon>Bacteroidota</taxon>
        <taxon>Flavobacteriia</taxon>
        <taxon>Flavobacteriales</taxon>
        <taxon>Crocinitomicaceae</taxon>
        <taxon>Fluviicola</taxon>
    </lineage>
</organism>
<dbReference type="AlphaFoldDB" id="A0A556N695"/>
<evidence type="ECO:0000313" key="1">
    <source>
        <dbReference type="EMBL" id="TSJ47549.1"/>
    </source>
</evidence>
<reference evidence="1 2" key="1">
    <citation type="submission" date="2019-07" db="EMBL/GenBank/DDBJ databases">
        <authorList>
            <person name="Huq M.A."/>
        </authorList>
    </citation>
    <scope>NUCLEOTIDE SEQUENCE [LARGE SCALE GENOMIC DNA]</scope>
    <source>
        <strain evidence="1 2">MAH-3</strain>
    </source>
</reference>
<dbReference type="Pfam" id="PF05742">
    <property type="entry name" value="TANGO2"/>
    <property type="match status" value="1"/>
</dbReference>
<accession>A0A556N695</accession>
<comment type="caution">
    <text evidence="1">The sequence shown here is derived from an EMBL/GenBank/DDBJ whole genome shotgun (WGS) entry which is preliminary data.</text>
</comment>